<dbReference type="AlphaFoldDB" id="A0A1X0RXR8"/>
<name>A0A1X0RXR8_RHIZD</name>
<organism evidence="1 2">
    <name type="scientific">Rhizopus microsporus</name>
    <dbReference type="NCBI Taxonomy" id="58291"/>
    <lineage>
        <taxon>Eukaryota</taxon>
        <taxon>Fungi</taxon>
        <taxon>Fungi incertae sedis</taxon>
        <taxon>Mucoromycota</taxon>
        <taxon>Mucoromycotina</taxon>
        <taxon>Mucoromycetes</taxon>
        <taxon>Mucorales</taxon>
        <taxon>Mucorineae</taxon>
        <taxon>Rhizopodaceae</taxon>
        <taxon>Rhizopus</taxon>
    </lineage>
</organism>
<proteinExistence type="predicted"/>
<dbReference type="VEuPathDB" id="FungiDB:BCV72DRAFT_303893"/>
<evidence type="ECO:0000313" key="1">
    <source>
        <dbReference type="EMBL" id="ORE16816.1"/>
    </source>
</evidence>
<dbReference type="Proteomes" id="UP000242381">
    <property type="component" value="Unassembled WGS sequence"/>
</dbReference>
<sequence>MYFELPKHQDRIAPKVIKDKMTQLGITDERISEILNNIEDHWGSPPILTPDTLAYILSHQWENDKKVKCICFIKTGRECHVHINYGSQAEDKAIEDQESHRPHNVQLLIQEFCNVIQKLDENKSFSVTNDIMNDKIIQSFIQQPSTTSEQQDKAVNHLVELLQHHNKTQYCHF</sequence>
<reference evidence="1 2" key="1">
    <citation type="journal article" date="2016" name="Proc. Natl. Acad. Sci. U.S.A.">
        <title>Lipid metabolic changes in an early divergent fungus govern the establishment of a mutualistic symbiosis with endobacteria.</title>
        <authorList>
            <person name="Lastovetsky O.A."/>
            <person name="Gaspar M.L."/>
            <person name="Mondo S.J."/>
            <person name="LaButti K.M."/>
            <person name="Sandor L."/>
            <person name="Grigoriev I.V."/>
            <person name="Henry S.A."/>
            <person name="Pawlowska T.E."/>
        </authorList>
    </citation>
    <scope>NUCLEOTIDE SEQUENCE [LARGE SCALE GENOMIC DNA]</scope>
    <source>
        <strain evidence="1 2">ATCC 11559</strain>
    </source>
</reference>
<accession>A0A1X0RXR8</accession>
<protein>
    <submittedName>
        <fullName evidence="1">Uncharacterized protein</fullName>
    </submittedName>
</protein>
<gene>
    <name evidence="1" type="ORF">BCV71DRAFT_11088</name>
</gene>
<evidence type="ECO:0000313" key="2">
    <source>
        <dbReference type="Proteomes" id="UP000242381"/>
    </source>
</evidence>
<dbReference type="OMA" id="ILNHQWT"/>
<dbReference type="EMBL" id="KV921373">
    <property type="protein sequence ID" value="ORE16816.1"/>
    <property type="molecule type" value="Genomic_DNA"/>
</dbReference>